<organism evidence="2 3">
    <name type="scientific">Mesorhabditis spiculigera</name>
    <dbReference type="NCBI Taxonomy" id="96644"/>
    <lineage>
        <taxon>Eukaryota</taxon>
        <taxon>Metazoa</taxon>
        <taxon>Ecdysozoa</taxon>
        <taxon>Nematoda</taxon>
        <taxon>Chromadorea</taxon>
        <taxon>Rhabditida</taxon>
        <taxon>Rhabditina</taxon>
        <taxon>Rhabditomorpha</taxon>
        <taxon>Rhabditoidea</taxon>
        <taxon>Rhabditidae</taxon>
        <taxon>Mesorhabditinae</taxon>
        <taxon>Mesorhabditis</taxon>
    </lineage>
</organism>
<feature type="compositionally biased region" description="Basic and acidic residues" evidence="1">
    <location>
        <begin position="171"/>
        <end position="180"/>
    </location>
</feature>
<feature type="compositionally biased region" description="Polar residues" evidence="1">
    <location>
        <begin position="102"/>
        <end position="115"/>
    </location>
</feature>
<accession>A0AA36D0H2</accession>
<reference evidence="2" key="1">
    <citation type="submission" date="2023-06" db="EMBL/GenBank/DDBJ databases">
        <authorList>
            <person name="Delattre M."/>
        </authorList>
    </citation>
    <scope>NUCLEOTIDE SEQUENCE</scope>
    <source>
        <strain evidence="2">AF72</strain>
    </source>
</reference>
<evidence type="ECO:0000313" key="3">
    <source>
        <dbReference type="Proteomes" id="UP001177023"/>
    </source>
</evidence>
<sequence length="238" mass="27650">MERLDETKCCSMMRRLIQLIKQLHKRIASPPQIANLTHAVSSICDLLYEFEGWLARNINRVPERKIAVKALRQAIDSLNSKVLGNMEEITKKSKSAIDLNRQCGSPWNATPTRKPNTLPKPPWERQKYNRPPSSWIPSRELQRLKLKTKSQSEPRPALPRRNLRPVQNIPKHPESETVDSYRKALERKWGPILQNDEAYIKSLNSDINGKKAYRLVQSITKEVVRRLEKEHHIVFADP</sequence>
<feature type="non-terminal residue" evidence="2">
    <location>
        <position position="1"/>
    </location>
</feature>
<evidence type="ECO:0000313" key="2">
    <source>
        <dbReference type="EMBL" id="CAJ0578773.1"/>
    </source>
</evidence>
<dbReference type="EMBL" id="CATQJA010002654">
    <property type="protein sequence ID" value="CAJ0578773.1"/>
    <property type="molecule type" value="Genomic_DNA"/>
</dbReference>
<proteinExistence type="predicted"/>
<dbReference type="AlphaFoldDB" id="A0AA36D0H2"/>
<dbReference type="Proteomes" id="UP001177023">
    <property type="component" value="Unassembled WGS sequence"/>
</dbReference>
<name>A0AA36D0H2_9BILA</name>
<gene>
    <name evidence="2" type="ORF">MSPICULIGERA_LOCUS17014</name>
</gene>
<evidence type="ECO:0000256" key="1">
    <source>
        <dbReference type="SAM" id="MobiDB-lite"/>
    </source>
</evidence>
<feature type="region of interest" description="Disordered" evidence="1">
    <location>
        <begin position="101"/>
        <end position="180"/>
    </location>
</feature>
<comment type="caution">
    <text evidence="2">The sequence shown here is derived from an EMBL/GenBank/DDBJ whole genome shotgun (WGS) entry which is preliminary data.</text>
</comment>
<keyword evidence="3" id="KW-1185">Reference proteome</keyword>
<protein>
    <submittedName>
        <fullName evidence="2">Uncharacterized protein</fullName>
    </submittedName>
</protein>